<feature type="repeat" description="TPR" evidence="1">
    <location>
        <begin position="37"/>
        <end position="70"/>
    </location>
</feature>
<proteinExistence type="predicted"/>
<dbReference type="PROSITE" id="PS50005">
    <property type="entry name" value="TPR"/>
    <property type="match status" value="4"/>
</dbReference>
<evidence type="ECO:0008006" key="4">
    <source>
        <dbReference type="Google" id="ProtNLM"/>
    </source>
</evidence>
<sequence length="217" mass="23813">MAAEAKLKTAIDHHREGRLDEAEAGYRKVLARDKHDFNALNLLGTLLLQRESYAEAEKLLLRALEINPRSADAQMRLGLANRGLGDTRRAEYCFRSALDIDPKLADAHFNYAGLLASLGRGDEALRGYLACIEADPRHAEAHLNLGYLLLENERFEPAAAHFQQALQLRPSEPALMGLGHAAKGGGQLDEARQIFAKALELNPANEVAKKNLAELAS</sequence>
<dbReference type="InterPro" id="IPR019734">
    <property type="entry name" value="TPR_rpt"/>
</dbReference>
<dbReference type="InterPro" id="IPR011990">
    <property type="entry name" value="TPR-like_helical_dom_sf"/>
</dbReference>
<name>A0ABQ6CFU7_9HYPH</name>
<accession>A0ABQ6CFU7</accession>
<dbReference type="PANTHER" id="PTHR12558:SF13">
    <property type="entry name" value="CELL DIVISION CYCLE PROTEIN 27 HOMOLOG"/>
    <property type="match status" value="1"/>
</dbReference>
<dbReference type="PANTHER" id="PTHR12558">
    <property type="entry name" value="CELL DIVISION CYCLE 16,23,27"/>
    <property type="match status" value="1"/>
</dbReference>
<evidence type="ECO:0000313" key="2">
    <source>
        <dbReference type="EMBL" id="GLS17097.1"/>
    </source>
</evidence>
<gene>
    <name evidence="2" type="ORF">GCM10007874_01120</name>
</gene>
<evidence type="ECO:0000256" key="1">
    <source>
        <dbReference type="PROSITE-ProRule" id="PRU00339"/>
    </source>
</evidence>
<protein>
    <recommendedName>
        <fullName evidence="4">Tetratricopeptide repeat protein</fullName>
    </recommendedName>
</protein>
<dbReference type="Pfam" id="PF13424">
    <property type="entry name" value="TPR_12"/>
    <property type="match status" value="1"/>
</dbReference>
<keyword evidence="3" id="KW-1185">Reference proteome</keyword>
<dbReference type="SMART" id="SM00028">
    <property type="entry name" value="TPR"/>
    <property type="match status" value="6"/>
</dbReference>
<dbReference type="Pfam" id="PF13432">
    <property type="entry name" value="TPR_16"/>
    <property type="match status" value="1"/>
</dbReference>
<feature type="repeat" description="TPR" evidence="1">
    <location>
        <begin position="71"/>
        <end position="104"/>
    </location>
</feature>
<organism evidence="2 3">
    <name type="scientific">Labrys miyagiensis</name>
    <dbReference type="NCBI Taxonomy" id="346912"/>
    <lineage>
        <taxon>Bacteria</taxon>
        <taxon>Pseudomonadati</taxon>
        <taxon>Pseudomonadota</taxon>
        <taxon>Alphaproteobacteria</taxon>
        <taxon>Hyphomicrobiales</taxon>
        <taxon>Xanthobacteraceae</taxon>
        <taxon>Labrys</taxon>
    </lineage>
</organism>
<dbReference type="SUPFAM" id="SSF48452">
    <property type="entry name" value="TPR-like"/>
    <property type="match status" value="1"/>
</dbReference>
<feature type="repeat" description="TPR" evidence="1">
    <location>
        <begin position="173"/>
        <end position="205"/>
    </location>
</feature>
<comment type="caution">
    <text evidence="2">The sequence shown here is derived from an EMBL/GenBank/DDBJ whole genome shotgun (WGS) entry which is preliminary data.</text>
</comment>
<keyword evidence="1" id="KW-0802">TPR repeat</keyword>
<dbReference type="Pfam" id="PF13181">
    <property type="entry name" value="TPR_8"/>
    <property type="match status" value="1"/>
</dbReference>
<dbReference type="PROSITE" id="PS50293">
    <property type="entry name" value="TPR_REGION"/>
    <property type="match status" value="1"/>
</dbReference>
<feature type="repeat" description="TPR" evidence="1">
    <location>
        <begin position="139"/>
        <end position="172"/>
    </location>
</feature>
<dbReference type="Proteomes" id="UP001156882">
    <property type="component" value="Unassembled WGS sequence"/>
</dbReference>
<reference evidence="3" key="1">
    <citation type="journal article" date="2019" name="Int. J. Syst. Evol. Microbiol.">
        <title>The Global Catalogue of Microorganisms (GCM) 10K type strain sequencing project: providing services to taxonomists for standard genome sequencing and annotation.</title>
        <authorList>
            <consortium name="The Broad Institute Genomics Platform"/>
            <consortium name="The Broad Institute Genome Sequencing Center for Infectious Disease"/>
            <person name="Wu L."/>
            <person name="Ma J."/>
        </authorList>
    </citation>
    <scope>NUCLEOTIDE SEQUENCE [LARGE SCALE GENOMIC DNA]</scope>
    <source>
        <strain evidence="3">NBRC 101365</strain>
    </source>
</reference>
<dbReference type="RefSeq" id="WP_284309929.1">
    <property type="nucleotide sequence ID" value="NZ_BSPC01000004.1"/>
</dbReference>
<dbReference type="Gene3D" id="1.25.40.10">
    <property type="entry name" value="Tetratricopeptide repeat domain"/>
    <property type="match status" value="2"/>
</dbReference>
<dbReference type="EMBL" id="BSPC01000004">
    <property type="protein sequence ID" value="GLS17097.1"/>
    <property type="molecule type" value="Genomic_DNA"/>
</dbReference>
<evidence type="ECO:0000313" key="3">
    <source>
        <dbReference type="Proteomes" id="UP001156882"/>
    </source>
</evidence>